<dbReference type="GO" id="GO:0004252">
    <property type="term" value="F:serine-type endopeptidase activity"/>
    <property type="evidence" value="ECO:0007669"/>
    <property type="project" value="InterPro"/>
</dbReference>
<dbReference type="InterPro" id="IPR051201">
    <property type="entry name" value="Chloro_Bact_Ser_Proteases"/>
</dbReference>
<keyword evidence="3" id="KW-0472">Membrane</keyword>
<dbReference type="InterPro" id="IPR001940">
    <property type="entry name" value="Peptidase_S1C"/>
</dbReference>
<comment type="caution">
    <text evidence="5">The sequence shown here is derived from an EMBL/GenBank/DDBJ whole genome shotgun (WGS) entry which is preliminary data.</text>
</comment>
<dbReference type="Gene3D" id="2.40.10.120">
    <property type="match status" value="1"/>
</dbReference>
<dbReference type="PANTHER" id="PTHR43343:SF3">
    <property type="entry name" value="PROTEASE DO-LIKE 8, CHLOROPLASTIC"/>
    <property type="match status" value="1"/>
</dbReference>
<dbReference type="SUPFAM" id="SSF50156">
    <property type="entry name" value="PDZ domain-like"/>
    <property type="match status" value="1"/>
</dbReference>
<sequence length="365" mass="38353">MRDSLKYFTWPAITGLLAALLILDRWVLPTGGNGGNGADAPVTYAAAVNKASPSVVNIYIAKLVTPSNNTLLYERMARRMPRQRIERSLGSGVIMTGQGHILTNLHVIAGADAIQVLLQDGRTANASVIGTDTATDLAVLKVNLPDLVPAELGDSDRLNVGDVVLAIGNPLGFGHSVTQGIVSALGRYGLQLNAYEDYIQTDAIIHQGNSGGALIDTRGRLLGINSLIYTSSSAGGTSATGIGISLAIPISLATYVMRDLIDYGEVIRGWLGVSVEPIRLTTGGQQQALMVVAVADNSPAQRAGVQLGDVITHIDGEAVDNGRQTMHKIALLRPGDTIAISIQRDQQSVDLRAIVGIQGQISPVD</sequence>
<keyword evidence="1" id="KW-0645">Protease</keyword>
<keyword evidence="3" id="KW-1133">Transmembrane helix</keyword>
<dbReference type="Pfam" id="PF13180">
    <property type="entry name" value="PDZ_2"/>
    <property type="match status" value="1"/>
</dbReference>
<gene>
    <name evidence="5" type="ORF">DWB85_09960</name>
</gene>
<keyword evidence="2" id="KW-0378">Hydrolase</keyword>
<dbReference type="SUPFAM" id="SSF50494">
    <property type="entry name" value="Trypsin-like serine proteases"/>
    <property type="match status" value="1"/>
</dbReference>
<dbReference type="Proteomes" id="UP000265509">
    <property type="component" value="Unassembled WGS sequence"/>
</dbReference>
<evidence type="ECO:0000256" key="1">
    <source>
        <dbReference type="ARBA" id="ARBA00022670"/>
    </source>
</evidence>
<evidence type="ECO:0000259" key="4">
    <source>
        <dbReference type="PROSITE" id="PS50106"/>
    </source>
</evidence>
<keyword evidence="3" id="KW-0812">Transmembrane</keyword>
<name>A0A3L7E0I6_9GAMM</name>
<evidence type="ECO:0000313" key="5">
    <source>
        <dbReference type="EMBL" id="RLQ21903.1"/>
    </source>
</evidence>
<dbReference type="AlphaFoldDB" id="A0A3L7E0I6"/>
<feature type="transmembrane region" description="Helical" evidence="3">
    <location>
        <begin position="7"/>
        <end position="28"/>
    </location>
</feature>
<feature type="domain" description="PDZ" evidence="4">
    <location>
        <begin position="260"/>
        <end position="346"/>
    </location>
</feature>
<dbReference type="InterPro" id="IPR036034">
    <property type="entry name" value="PDZ_sf"/>
</dbReference>
<dbReference type="OrthoDB" id="9758917at2"/>
<dbReference type="GO" id="GO:0006508">
    <property type="term" value="P:proteolysis"/>
    <property type="evidence" value="ECO:0007669"/>
    <property type="project" value="UniProtKB-KW"/>
</dbReference>
<dbReference type="InterPro" id="IPR001478">
    <property type="entry name" value="PDZ"/>
</dbReference>
<dbReference type="Pfam" id="PF13365">
    <property type="entry name" value="Trypsin_2"/>
    <property type="match status" value="1"/>
</dbReference>
<dbReference type="Gene3D" id="2.30.42.10">
    <property type="match status" value="1"/>
</dbReference>
<dbReference type="EMBL" id="QRAN01000009">
    <property type="protein sequence ID" value="RLQ21903.1"/>
    <property type="molecule type" value="Genomic_DNA"/>
</dbReference>
<dbReference type="PRINTS" id="PR00834">
    <property type="entry name" value="PROTEASES2C"/>
</dbReference>
<keyword evidence="6" id="KW-1185">Reference proteome</keyword>
<accession>A0A3L7E0I6</accession>
<proteinExistence type="predicted"/>
<dbReference type="PROSITE" id="PS50106">
    <property type="entry name" value="PDZ"/>
    <property type="match status" value="1"/>
</dbReference>
<evidence type="ECO:0000256" key="2">
    <source>
        <dbReference type="ARBA" id="ARBA00022801"/>
    </source>
</evidence>
<dbReference type="InterPro" id="IPR009003">
    <property type="entry name" value="Peptidase_S1_PA"/>
</dbReference>
<dbReference type="SMART" id="SM00228">
    <property type="entry name" value="PDZ"/>
    <property type="match status" value="1"/>
</dbReference>
<reference evidence="5 6" key="1">
    <citation type="submission" date="2018-07" db="EMBL/GenBank/DDBJ databases">
        <title>Halioglobus sp. genome submission.</title>
        <authorList>
            <person name="Ye M.-Q."/>
            <person name="Du Z.-J."/>
        </authorList>
    </citation>
    <scope>NUCLEOTIDE SEQUENCE [LARGE SCALE GENOMIC DNA]</scope>
    <source>
        <strain evidence="5 6">U0301</strain>
    </source>
</reference>
<protein>
    <submittedName>
        <fullName evidence="5">PDZ domain-containing protein</fullName>
    </submittedName>
</protein>
<organism evidence="5 6">
    <name type="scientific">Seongchinamella sediminis</name>
    <dbReference type="NCBI Taxonomy" id="2283635"/>
    <lineage>
        <taxon>Bacteria</taxon>
        <taxon>Pseudomonadati</taxon>
        <taxon>Pseudomonadota</taxon>
        <taxon>Gammaproteobacteria</taxon>
        <taxon>Cellvibrionales</taxon>
        <taxon>Halieaceae</taxon>
        <taxon>Seongchinamella</taxon>
    </lineage>
</organism>
<evidence type="ECO:0000256" key="3">
    <source>
        <dbReference type="SAM" id="Phobius"/>
    </source>
</evidence>
<dbReference type="RefSeq" id="WP_117954088.1">
    <property type="nucleotide sequence ID" value="NZ_QRAN01000009.1"/>
</dbReference>
<dbReference type="PANTHER" id="PTHR43343">
    <property type="entry name" value="PEPTIDASE S12"/>
    <property type="match status" value="1"/>
</dbReference>
<evidence type="ECO:0000313" key="6">
    <source>
        <dbReference type="Proteomes" id="UP000265509"/>
    </source>
</evidence>